<evidence type="ECO:0000256" key="1">
    <source>
        <dbReference type="ARBA" id="ARBA00023002"/>
    </source>
</evidence>
<dbReference type="InterPro" id="IPR050268">
    <property type="entry name" value="NADH-dep_flavin_reductase"/>
</dbReference>
<protein>
    <submittedName>
        <fullName evidence="3">Flavin reductase</fullName>
    </submittedName>
</protein>
<keyword evidence="4" id="KW-1185">Reference proteome</keyword>
<accession>A0A370NRH9</accession>
<reference evidence="4" key="1">
    <citation type="submission" date="2018-06" db="EMBL/GenBank/DDBJ databases">
        <authorList>
            <person name="Feng T."/>
            <person name="Jeon C.O."/>
        </authorList>
    </citation>
    <scope>NUCLEOTIDE SEQUENCE [LARGE SCALE GENOMIC DNA]</scope>
    <source>
        <strain evidence="4">S23</strain>
    </source>
</reference>
<dbReference type="RefSeq" id="WP_115213420.1">
    <property type="nucleotide sequence ID" value="NZ_QKWJ01000028.1"/>
</dbReference>
<dbReference type="PANTHER" id="PTHR30466:SF1">
    <property type="entry name" value="FMN REDUCTASE (NADH) RUTF"/>
    <property type="match status" value="1"/>
</dbReference>
<dbReference type="Gene3D" id="2.30.110.10">
    <property type="entry name" value="Electron Transport, Fmn-binding Protein, Chain A"/>
    <property type="match status" value="1"/>
</dbReference>
<evidence type="ECO:0000259" key="2">
    <source>
        <dbReference type="SMART" id="SM00903"/>
    </source>
</evidence>
<dbReference type="InterPro" id="IPR002563">
    <property type="entry name" value="Flavin_Rdtase-like_dom"/>
</dbReference>
<dbReference type="GO" id="GO:0010181">
    <property type="term" value="F:FMN binding"/>
    <property type="evidence" value="ECO:0007669"/>
    <property type="project" value="InterPro"/>
</dbReference>
<dbReference type="Pfam" id="PF01613">
    <property type="entry name" value="Flavin_Reduct"/>
    <property type="match status" value="1"/>
</dbReference>
<proteinExistence type="predicted"/>
<dbReference type="GO" id="GO:0042602">
    <property type="term" value="F:riboflavin reductase (NADPH) activity"/>
    <property type="evidence" value="ECO:0007669"/>
    <property type="project" value="TreeGrafter"/>
</dbReference>
<dbReference type="SUPFAM" id="SSF50475">
    <property type="entry name" value="FMN-binding split barrel"/>
    <property type="match status" value="1"/>
</dbReference>
<evidence type="ECO:0000313" key="3">
    <source>
        <dbReference type="EMBL" id="RDK08231.1"/>
    </source>
</evidence>
<feature type="domain" description="Flavin reductase like" evidence="2">
    <location>
        <begin position="12"/>
        <end position="159"/>
    </location>
</feature>
<dbReference type="PANTHER" id="PTHR30466">
    <property type="entry name" value="FLAVIN REDUCTASE"/>
    <property type="match status" value="1"/>
</dbReference>
<gene>
    <name evidence="3" type="ORF">DN412_21415</name>
</gene>
<name>A0A370NRH9_9BURK</name>
<dbReference type="InterPro" id="IPR012349">
    <property type="entry name" value="Split_barrel_FMN-bd"/>
</dbReference>
<evidence type="ECO:0000313" key="4">
    <source>
        <dbReference type="Proteomes" id="UP000255165"/>
    </source>
</evidence>
<keyword evidence="1" id="KW-0560">Oxidoreductase</keyword>
<sequence>MSIDANQFKTAMRCLAGHVCLITTLSADGSRAGLTATAVCSVSADPPTLLACVNRNSASFHAIQASGIFAVNVLAMESRRLADRFASPMPAEEKFADGVWGRASTGAPVLRDALVSFDCRVASAVDVGTHGILFGAIDTATPRADRARPLLYAHGSYGEFSSTDAAAARELLWIPTWDPEPAG</sequence>
<dbReference type="SMART" id="SM00903">
    <property type="entry name" value="Flavin_Reduct"/>
    <property type="match status" value="1"/>
</dbReference>
<organism evidence="3 4">
    <name type="scientific">Cupriavidus lacunae</name>
    <dbReference type="NCBI Taxonomy" id="2666307"/>
    <lineage>
        <taxon>Bacteria</taxon>
        <taxon>Pseudomonadati</taxon>
        <taxon>Pseudomonadota</taxon>
        <taxon>Betaproteobacteria</taxon>
        <taxon>Burkholderiales</taxon>
        <taxon>Burkholderiaceae</taxon>
        <taxon>Cupriavidus</taxon>
    </lineage>
</organism>
<dbReference type="Proteomes" id="UP000255165">
    <property type="component" value="Unassembled WGS sequence"/>
</dbReference>
<dbReference type="EMBL" id="QKWJ01000028">
    <property type="protein sequence ID" value="RDK08231.1"/>
    <property type="molecule type" value="Genomic_DNA"/>
</dbReference>
<dbReference type="AlphaFoldDB" id="A0A370NRH9"/>
<comment type="caution">
    <text evidence="3">The sequence shown here is derived from an EMBL/GenBank/DDBJ whole genome shotgun (WGS) entry which is preliminary data.</text>
</comment>